<gene>
    <name evidence="1" type="ORF">GTQ45_07285</name>
</gene>
<organism evidence="1 2">
    <name type="scientific">Pyruvatibacter mobilis</name>
    <dbReference type="NCBI Taxonomy" id="1712261"/>
    <lineage>
        <taxon>Bacteria</taxon>
        <taxon>Pseudomonadati</taxon>
        <taxon>Pseudomonadota</taxon>
        <taxon>Alphaproteobacteria</taxon>
        <taxon>Hyphomicrobiales</taxon>
        <taxon>Parvibaculaceae</taxon>
        <taxon>Pyruvatibacter</taxon>
    </lineage>
</organism>
<protein>
    <submittedName>
        <fullName evidence="1">DNA polymerase III subunit chi</fullName>
    </submittedName>
</protein>
<dbReference type="Pfam" id="PF04364">
    <property type="entry name" value="DNA_pol3_chi"/>
    <property type="match status" value="1"/>
</dbReference>
<dbReference type="GO" id="GO:0032298">
    <property type="term" value="P:positive regulation of DNA-templated DNA replication initiation"/>
    <property type="evidence" value="ECO:0007669"/>
    <property type="project" value="TreeGrafter"/>
</dbReference>
<proteinExistence type="predicted"/>
<dbReference type="NCBIfam" id="NF004347">
    <property type="entry name" value="PRK05728.1-4"/>
    <property type="match status" value="1"/>
</dbReference>
<dbReference type="OrthoDB" id="9795973at2"/>
<accession>A0A845QAN9</accession>
<name>A0A845QAN9_9HYPH</name>
<dbReference type="Proteomes" id="UP000470384">
    <property type="component" value="Unassembled WGS sequence"/>
</dbReference>
<comment type="caution">
    <text evidence="1">The sequence shown here is derived from an EMBL/GenBank/DDBJ whole genome shotgun (WGS) entry which is preliminary data.</text>
</comment>
<sequence>MAELLFYHLERSTLEAVLPQLLEKTLERGWTAVVRAGSPERVKALDAHLWTYRDDAFLPHGAEGEGYEDIQPVLLTTGTDNPSGANVLFAVDGADITGVETYQRCVLMFDGADPAAVARAREHWKTVKADGHDATYWQQSEQGRWEKKA</sequence>
<dbReference type="PANTHER" id="PTHR38767:SF1">
    <property type="entry name" value="DNA POLYMERASE III SUBUNIT CHI"/>
    <property type="match status" value="1"/>
</dbReference>
<dbReference type="AlphaFoldDB" id="A0A845QAN9"/>
<dbReference type="SUPFAM" id="SSF102400">
    <property type="entry name" value="DNA polymerase III chi subunit"/>
    <property type="match status" value="1"/>
</dbReference>
<dbReference type="InterPro" id="IPR007459">
    <property type="entry name" value="DNA_pol3_chi"/>
</dbReference>
<dbReference type="PANTHER" id="PTHR38767">
    <property type="entry name" value="DNA POLYMERASE III SUBUNIT CHI"/>
    <property type="match status" value="1"/>
</dbReference>
<dbReference type="GO" id="GO:0003887">
    <property type="term" value="F:DNA-directed DNA polymerase activity"/>
    <property type="evidence" value="ECO:0007669"/>
    <property type="project" value="InterPro"/>
</dbReference>
<dbReference type="InterPro" id="IPR036768">
    <property type="entry name" value="PolIII_chi_sf"/>
</dbReference>
<evidence type="ECO:0000313" key="2">
    <source>
        <dbReference type="Proteomes" id="UP000470384"/>
    </source>
</evidence>
<dbReference type="EMBL" id="WXYQ01000005">
    <property type="protein sequence ID" value="NBG95534.1"/>
    <property type="molecule type" value="Genomic_DNA"/>
</dbReference>
<dbReference type="GeneID" id="300655000"/>
<dbReference type="RefSeq" id="WP_160587489.1">
    <property type="nucleotide sequence ID" value="NZ_BMHN01000001.1"/>
</dbReference>
<evidence type="ECO:0000313" key="1">
    <source>
        <dbReference type="EMBL" id="NBG95534.1"/>
    </source>
</evidence>
<dbReference type="GO" id="GO:0006260">
    <property type="term" value="P:DNA replication"/>
    <property type="evidence" value="ECO:0007669"/>
    <property type="project" value="InterPro"/>
</dbReference>
<dbReference type="GO" id="GO:0003677">
    <property type="term" value="F:DNA binding"/>
    <property type="evidence" value="ECO:0007669"/>
    <property type="project" value="InterPro"/>
</dbReference>
<dbReference type="Gene3D" id="3.40.50.10110">
    <property type="entry name" value="DNA polymerase III subunit chi"/>
    <property type="match status" value="1"/>
</dbReference>
<reference evidence="1 2" key="1">
    <citation type="journal article" date="2016" name="Int. J. Syst. Evol. Microbiol.">
        <title>Pyruvatibacter mobilis gen. nov., sp. nov., a marine bacterium from the culture broth of Picochlorum sp. 122.</title>
        <authorList>
            <person name="Wang G."/>
            <person name="Tang M."/>
            <person name="Wu H."/>
            <person name="Dai S."/>
            <person name="Li T."/>
            <person name="Chen C."/>
            <person name="He H."/>
            <person name="Fan J."/>
            <person name="Xiang W."/>
            <person name="Li X."/>
        </authorList>
    </citation>
    <scope>NUCLEOTIDE SEQUENCE [LARGE SCALE GENOMIC DNA]</scope>
    <source>
        <strain evidence="1 2">GYP-11</strain>
    </source>
</reference>
<keyword evidence="2" id="KW-1185">Reference proteome</keyword>